<evidence type="ECO:0000313" key="2">
    <source>
        <dbReference type="EMBL" id="KAF9964193.1"/>
    </source>
</evidence>
<reference evidence="2" key="1">
    <citation type="journal article" date="2020" name="Fungal Divers.">
        <title>Resolving the Mortierellaceae phylogeny through synthesis of multi-gene phylogenetics and phylogenomics.</title>
        <authorList>
            <person name="Vandepol N."/>
            <person name="Liber J."/>
            <person name="Desiro A."/>
            <person name="Na H."/>
            <person name="Kennedy M."/>
            <person name="Barry K."/>
            <person name="Grigoriev I.V."/>
            <person name="Miller A.N."/>
            <person name="O'Donnell K."/>
            <person name="Stajich J.E."/>
            <person name="Bonito G."/>
        </authorList>
    </citation>
    <scope>NUCLEOTIDE SEQUENCE</scope>
    <source>
        <strain evidence="2">MES-2147</strain>
    </source>
</reference>
<feature type="region of interest" description="Disordered" evidence="1">
    <location>
        <begin position="45"/>
        <end position="78"/>
    </location>
</feature>
<comment type="caution">
    <text evidence="2">The sequence shown here is derived from an EMBL/GenBank/DDBJ whole genome shotgun (WGS) entry which is preliminary data.</text>
</comment>
<dbReference type="EMBL" id="JAAAHW010006206">
    <property type="protein sequence ID" value="KAF9964193.1"/>
    <property type="molecule type" value="Genomic_DNA"/>
</dbReference>
<organism evidence="2 3">
    <name type="scientific">Modicella reniformis</name>
    <dbReference type="NCBI Taxonomy" id="1440133"/>
    <lineage>
        <taxon>Eukaryota</taxon>
        <taxon>Fungi</taxon>
        <taxon>Fungi incertae sedis</taxon>
        <taxon>Mucoromycota</taxon>
        <taxon>Mortierellomycotina</taxon>
        <taxon>Mortierellomycetes</taxon>
        <taxon>Mortierellales</taxon>
        <taxon>Mortierellaceae</taxon>
        <taxon>Modicella</taxon>
    </lineage>
</organism>
<proteinExistence type="predicted"/>
<evidence type="ECO:0000256" key="1">
    <source>
        <dbReference type="SAM" id="MobiDB-lite"/>
    </source>
</evidence>
<accession>A0A9P6J7Z0</accession>
<feature type="compositionally biased region" description="Low complexity" evidence="1">
    <location>
        <begin position="67"/>
        <end position="78"/>
    </location>
</feature>
<dbReference type="AlphaFoldDB" id="A0A9P6J7Z0"/>
<gene>
    <name evidence="2" type="ORF">BGZ65_001236</name>
</gene>
<dbReference type="OrthoDB" id="1878542at2759"/>
<evidence type="ECO:0000313" key="3">
    <source>
        <dbReference type="Proteomes" id="UP000749646"/>
    </source>
</evidence>
<sequence length="78" mass="8788">SFFERLARKVMLNYVPPWIQSRTHIKTASYRPQITWLPLAPNHGTGSVLPQKPSKRYQEQIAHTRARSASASTGASVI</sequence>
<dbReference type="Proteomes" id="UP000749646">
    <property type="component" value="Unassembled WGS sequence"/>
</dbReference>
<protein>
    <submittedName>
        <fullName evidence="2">Uncharacterized protein</fullName>
    </submittedName>
</protein>
<keyword evidence="3" id="KW-1185">Reference proteome</keyword>
<name>A0A9P6J7Z0_9FUNG</name>
<feature type="non-terminal residue" evidence="2">
    <location>
        <position position="1"/>
    </location>
</feature>